<reference evidence="3 4" key="1">
    <citation type="submission" date="2019-02" db="EMBL/GenBank/DDBJ databases">
        <title>Genome sequencing of the rare red list fungi Bondarzewia mesenterica.</title>
        <authorList>
            <person name="Buettner E."/>
            <person name="Kellner H."/>
        </authorList>
    </citation>
    <scope>NUCLEOTIDE SEQUENCE [LARGE SCALE GENOMIC DNA]</scope>
    <source>
        <strain evidence="3 4">DSM 108281</strain>
    </source>
</reference>
<evidence type="ECO:0000313" key="3">
    <source>
        <dbReference type="EMBL" id="THH07504.1"/>
    </source>
</evidence>
<dbReference type="Gene3D" id="3.30.760.10">
    <property type="entry name" value="RNA Cap, Translation Initiation Factor Eif4e"/>
    <property type="match status" value="1"/>
</dbReference>
<dbReference type="SUPFAM" id="SSF55418">
    <property type="entry name" value="eIF4e-like"/>
    <property type="match status" value="1"/>
</dbReference>
<comment type="caution">
    <text evidence="3">The sequence shown here is derived from an EMBL/GenBank/DDBJ whole genome shotgun (WGS) entry which is preliminary data.</text>
</comment>
<name>A0A4S4L7R4_9AGAM</name>
<protein>
    <submittedName>
        <fullName evidence="3">Uncharacterized protein</fullName>
    </submittedName>
</protein>
<dbReference type="EMBL" id="SGPL01000772">
    <property type="protein sequence ID" value="THH07504.1"/>
    <property type="molecule type" value="Genomic_DNA"/>
</dbReference>
<dbReference type="PANTHER" id="PTHR31977">
    <property type="entry name" value="UPF0696 PROTEIN C11ORF68"/>
    <property type="match status" value="1"/>
</dbReference>
<dbReference type="InterPro" id="IPR015034">
    <property type="entry name" value="Bles03"/>
</dbReference>
<accession>A0A4S4L7R4</accession>
<feature type="compositionally biased region" description="Acidic residues" evidence="2">
    <location>
        <begin position="303"/>
        <end position="312"/>
    </location>
</feature>
<sequence>MILQYKPSMKNDGTNPWISVQGSQASSEDVGAEDVDEAAAIEEAVELLKEVTAKIKRIKNNKSIRANKKTGAKSKKELLEAERVSATEKLKEISISHGCVSGKWLIFAPSDKIDTIWSTVATSLVSGPLSATSASLATVATCPQIETPSYEHLLFICIPNVYDKDAVTEVMRVLLRNHGLYIVGIKSDLYTSIGLYSDHASGIPPMIWKYTPLLPDAEIKACIVPNLLVTAAVIIMSLQSLEEAYFAELASSQTDKDTASKPENGTYKAPATDGDKQDEQAKPKPKPKLELEKQEADGPFAFDADENDEDEDVKSQKPAKQVALETEDEERRT</sequence>
<feature type="compositionally biased region" description="Basic and acidic residues" evidence="2">
    <location>
        <begin position="273"/>
        <end position="296"/>
    </location>
</feature>
<dbReference type="AlphaFoldDB" id="A0A4S4L7R4"/>
<feature type="region of interest" description="Disordered" evidence="2">
    <location>
        <begin position="252"/>
        <end position="333"/>
    </location>
</feature>
<dbReference type="Pfam" id="PF08939">
    <property type="entry name" value="Bles03"/>
    <property type="match status" value="1"/>
</dbReference>
<organism evidence="3 4">
    <name type="scientific">Bondarzewia mesenterica</name>
    <dbReference type="NCBI Taxonomy" id="1095465"/>
    <lineage>
        <taxon>Eukaryota</taxon>
        <taxon>Fungi</taxon>
        <taxon>Dikarya</taxon>
        <taxon>Basidiomycota</taxon>
        <taxon>Agaricomycotina</taxon>
        <taxon>Agaricomycetes</taxon>
        <taxon>Russulales</taxon>
        <taxon>Bondarzewiaceae</taxon>
        <taxon>Bondarzewia</taxon>
    </lineage>
</organism>
<gene>
    <name evidence="3" type="ORF">EW146_g9302</name>
</gene>
<proteinExistence type="inferred from homology"/>
<dbReference type="InterPro" id="IPR023398">
    <property type="entry name" value="TIF_eIF4e-like"/>
</dbReference>
<dbReference type="OrthoDB" id="10067381at2759"/>
<keyword evidence="4" id="KW-1185">Reference proteome</keyword>
<dbReference type="PANTHER" id="PTHR31977:SF1">
    <property type="entry name" value="UPF0696 PROTEIN C11ORF68"/>
    <property type="match status" value="1"/>
</dbReference>
<comment type="similarity">
    <text evidence="1">Belongs to the UPF0696 family.</text>
</comment>
<evidence type="ECO:0000256" key="2">
    <source>
        <dbReference type="SAM" id="MobiDB-lite"/>
    </source>
</evidence>
<dbReference type="Proteomes" id="UP000310158">
    <property type="component" value="Unassembled WGS sequence"/>
</dbReference>
<evidence type="ECO:0000313" key="4">
    <source>
        <dbReference type="Proteomes" id="UP000310158"/>
    </source>
</evidence>
<evidence type="ECO:0000256" key="1">
    <source>
        <dbReference type="ARBA" id="ARBA00010568"/>
    </source>
</evidence>